<evidence type="ECO:0000256" key="4">
    <source>
        <dbReference type="ARBA" id="ARBA00030643"/>
    </source>
</evidence>
<evidence type="ECO:0000313" key="8">
    <source>
        <dbReference type="Proteomes" id="UP000326759"/>
    </source>
</evidence>
<dbReference type="PANTHER" id="PTHR43774">
    <property type="entry name" value="PEPTIDE METHIONINE SULFOXIDE REDUCTASE"/>
    <property type="match status" value="1"/>
</dbReference>
<gene>
    <name evidence="7" type="primary">Eip71CD</name>
    <name evidence="7" type="ORF">Anas_02355</name>
</gene>
<keyword evidence="8" id="KW-1185">Reference proteome</keyword>
<evidence type="ECO:0000259" key="6">
    <source>
        <dbReference type="Pfam" id="PF20939"/>
    </source>
</evidence>
<dbReference type="GO" id="GO:0008113">
    <property type="term" value="F:peptide-methionine (S)-S-oxide reductase activity"/>
    <property type="evidence" value="ECO:0007669"/>
    <property type="project" value="UniProtKB-EC"/>
</dbReference>
<dbReference type="PANTHER" id="PTHR43774:SF1">
    <property type="entry name" value="PEPTIDE METHIONINE SULFOXIDE REDUCTASE MSRA 2"/>
    <property type="match status" value="1"/>
</dbReference>
<dbReference type="Pfam" id="PF20939">
    <property type="entry name" value="MsrA_helical"/>
    <property type="match status" value="1"/>
</dbReference>
<proteinExistence type="inferred from homology"/>
<dbReference type="SUPFAM" id="SSF55068">
    <property type="entry name" value="Peptide methionine sulfoxide reductase"/>
    <property type="match status" value="1"/>
</dbReference>
<dbReference type="InterPro" id="IPR036509">
    <property type="entry name" value="Met_Sox_Rdtase_MsrA_sf"/>
</dbReference>
<protein>
    <recommendedName>
        <fullName evidence="2">peptide-methionine (S)-S-oxide reductase</fullName>
        <ecNumber evidence="2">1.8.4.11</ecNumber>
    </recommendedName>
    <alternativeName>
        <fullName evidence="4">Peptide-methionine (S)-S-oxide reductase</fullName>
    </alternativeName>
</protein>
<dbReference type="Gene3D" id="3.30.1060.10">
    <property type="entry name" value="Peptide methionine sulphoxide reductase MsrA"/>
    <property type="match status" value="1"/>
</dbReference>
<reference evidence="7 8" key="1">
    <citation type="journal article" date="2019" name="PLoS Biol.">
        <title>Sex chromosomes control vertical transmission of feminizing Wolbachia symbionts in an isopod.</title>
        <authorList>
            <person name="Becking T."/>
            <person name="Chebbi M.A."/>
            <person name="Giraud I."/>
            <person name="Moumen B."/>
            <person name="Laverre T."/>
            <person name="Caubet Y."/>
            <person name="Peccoud J."/>
            <person name="Gilbert C."/>
            <person name="Cordaux R."/>
        </authorList>
    </citation>
    <scope>NUCLEOTIDE SEQUENCE [LARGE SCALE GENOMIC DNA]</scope>
    <source>
        <strain evidence="7">ANa2</strain>
        <tissue evidence="7">Whole body excluding digestive tract and cuticle</tissue>
    </source>
</reference>
<evidence type="ECO:0000256" key="3">
    <source>
        <dbReference type="ARBA" id="ARBA00023002"/>
    </source>
</evidence>
<dbReference type="EMBL" id="SEYY01002077">
    <property type="protein sequence ID" value="KAB7504949.1"/>
    <property type="molecule type" value="Genomic_DNA"/>
</dbReference>
<evidence type="ECO:0000313" key="7">
    <source>
        <dbReference type="EMBL" id="KAB7504949.1"/>
    </source>
</evidence>
<dbReference type="Proteomes" id="UP000326759">
    <property type="component" value="Unassembled WGS sequence"/>
</dbReference>
<organism evidence="7 8">
    <name type="scientific">Armadillidium nasatum</name>
    <dbReference type="NCBI Taxonomy" id="96803"/>
    <lineage>
        <taxon>Eukaryota</taxon>
        <taxon>Metazoa</taxon>
        <taxon>Ecdysozoa</taxon>
        <taxon>Arthropoda</taxon>
        <taxon>Crustacea</taxon>
        <taxon>Multicrustacea</taxon>
        <taxon>Malacostraca</taxon>
        <taxon>Eumalacostraca</taxon>
        <taxon>Peracarida</taxon>
        <taxon>Isopoda</taxon>
        <taxon>Oniscidea</taxon>
        <taxon>Crinocheta</taxon>
        <taxon>Armadillidiidae</taxon>
        <taxon>Armadillidium</taxon>
    </lineage>
</organism>
<evidence type="ECO:0000259" key="5">
    <source>
        <dbReference type="Pfam" id="PF01625"/>
    </source>
</evidence>
<dbReference type="OrthoDB" id="77405at2759"/>
<evidence type="ECO:0000256" key="1">
    <source>
        <dbReference type="ARBA" id="ARBA00005591"/>
    </source>
</evidence>
<name>A0A5N5TFI3_9CRUS</name>
<accession>A0A5N5TFI3</accession>
<dbReference type="InterPro" id="IPR049006">
    <property type="entry name" value="MsrA_helical"/>
</dbReference>
<comment type="caution">
    <text evidence="7">The sequence shown here is derived from an EMBL/GenBank/DDBJ whole genome shotgun (WGS) entry which is preliminary data.</text>
</comment>
<dbReference type="EC" id="1.8.4.11" evidence="2"/>
<evidence type="ECO:0000256" key="2">
    <source>
        <dbReference type="ARBA" id="ARBA00012502"/>
    </source>
</evidence>
<feature type="domain" description="Selenoprotein methionine sulfoxide reductase A helical" evidence="6">
    <location>
        <begin position="154"/>
        <end position="181"/>
    </location>
</feature>
<dbReference type="Pfam" id="PF01625">
    <property type="entry name" value="PMSR"/>
    <property type="match status" value="1"/>
</dbReference>
<feature type="domain" description="Peptide methionine sulphoxide reductase MsrA" evidence="5">
    <location>
        <begin position="43"/>
        <end position="141"/>
    </location>
</feature>
<sequence>MNLFRNLFHSRGGLYDLGWPDFGSQKPNSGLILESSGPELVTLVDQKGNHTETIEIDYDPDQVTYSKLLEVFWHNHDPTRKCSRQYMSVIFYFDNEQRKLAEESLKKEQQLKRAPIETKIVPAKEFYPAEDYHQKYLLQRHPFLCNALDIATGEEFMNSHVAARINGYIGGYGTVPAFDKEWPHWGITEKMAEYIRKQLIFKASH</sequence>
<keyword evidence="3" id="KW-0560">Oxidoreductase</keyword>
<dbReference type="AlphaFoldDB" id="A0A5N5TFI3"/>
<comment type="similarity">
    <text evidence="1">Belongs to the MsrA Met sulfoxide reductase family.</text>
</comment>
<dbReference type="InterPro" id="IPR002569">
    <property type="entry name" value="Met_Sox_Rdtase_MsrA_dom"/>
</dbReference>